<keyword evidence="4" id="KW-0762">Sugar transport</keyword>
<dbReference type="GO" id="GO:0005737">
    <property type="term" value="C:cytoplasm"/>
    <property type="evidence" value="ECO:0007669"/>
    <property type="project" value="UniProtKB-SubCell"/>
</dbReference>
<evidence type="ECO:0000256" key="4">
    <source>
        <dbReference type="ARBA" id="ARBA00022597"/>
    </source>
</evidence>
<keyword evidence="3" id="KW-0963">Cytoplasm</keyword>
<organism evidence="9 10">
    <name type="scientific">Brevibacillus fluminis</name>
    <dbReference type="NCBI Taxonomy" id="511487"/>
    <lineage>
        <taxon>Bacteria</taxon>
        <taxon>Bacillati</taxon>
        <taxon>Bacillota</taxon>
        <taxon>Bacilli</taxon>
        <taxon>Bacillales</taxon>
        <taxon>Paenibacillaceae</taxon>
        <taxon>Brevibacillus</taxon>
    </lineage>
</organism>
<dbReference type="GO" id="GO:0016301">
    <property type="term" value="F:kinase activity"/>
    <property type="evidence" value="ECO:0007669"/>
    <property type="project" value="UniProtKB-KW"/>
</dbReference>
<dbReference type="AlphaFoldDB" id="A0A3M8DQI3"/>
<protein>
    <submittedName>
        <fullName evidence="9">PTS mannose/fructose/sorbose transporter subunit IIB</fullName>
    </submittedName>
</protein>
<dbReference type="SUPFAM" id="SSF52728">
    <property type="entry name" value="PTS IIb component"/>
    <property type="match status" value="1"/>
</dbReference>
<dbReference type="RefSeq" id="WP_122917316.1">
    <property type="nucleotide sequence ID" value="NZ_RHHQ01000007.1"/>
</dbReference>
<reference evidence="9 10" key="1">
    <citation type="submission" date="2018-10" db="EMBL/GenBank/DDBJ databases">
        <title>Phylogenomics of Brevibacillus.</title>
        <authorList>
            <person name="Dunlap C."/>
        </authorList>
    </citation>
    <scope>NUCLEOTIDE SEQUENCE [LARGE SCALE GENOMIC DNA]</scope>
    <source>
        <strain evidence="9 10">JCM 15716</strain>
    </source>
</reference>
<dbReference type="InterPro" id="IPR004720">
    <property type="entry name" value="PTS_IIB_sorbose-sp"/>
</dbReference>
<dbReference type="OrthoDB" id="9788818at2"/>
<accession>A0A3M8DQI3</accession>
<evidence type="ECO:0000256" key="2">
    <source>
        <dbReference type="ARBA" id="ARBA00022448"/>
    </source>
</evidence>
<gene>
    <name evidence="9" type="ORF">EDM56_07695</name>
</gene>
<keyword evidence="2" id="KW-0813">Transport</keyword>
<dbReference type="Gene3D" id="3.40.35.10">
    <property type="entry name" value="Phosphotransferase system, sorbose subfamily IIB component"/>
    <property type="match status" value="1"/>
</dbReference>
<evidence type="ECO:0000256" key="1">
    <source>
        <dbReference type="ARBA" id="ARBA00004496"/>
    </source>
</evidence>
<evidence type="ECO:0000256" key="6">
    <source>
        <dbReference type="ARBA" id="ARBA00022683"/>
    </source>
</evidence>
<keyword evidence="6" id="KW-0598">Phosphotransferase system</keyword>
<keyword evidence="10" id="KW-1185">Reference proteome</keyword>
<evidence type="ECO:0000313" key="10">
    <source>
        <dbReference type="Proteomes" id="UP000271031"/>
    </source>
</evidence>
<dbReference type="Proteomes" id="UP000271031">
    <property type="component" value="Unassembled WGS sequence"/>
</dbReference>
<dbReference type="PROSITE" id="PS51101">
    <property type="entry name" value="PTS_EIIB_TYPE_4"/>
    <property type="match status" value="1"/>
</dbReference>
<evidence type="ECO:0000256" key="7">
    <source>
        <dbReference type="ARBA" id="ARBA00022777"/>
    </source>
</evidence>
<dbReference type="EMBL" id="RHHQ01000007">
    <property type="protein sequence ID" value="RNB90388.1"/>
    <property type="molecule type" value="Genomic_DNA"/>
</dbReference>
<dbReference type="Pfam" id="PF03830">
    <property type="entry name" value="PTSIIB_sorb"/>
    <property type="match status" value="1"/>
</dbReference>
<dbReference type="GO" id="GO:0009401">
    <property type="term" value="P:phosphoenolpyruvate-dependent sugar phosphotransferase system"/>
    <property type="evidence" value="ECO:0007669"/>
    <property type="project" value="UniProtKB-KW"/>
</dbReference>
<name>A0A3M8DQI3_9BACL</name>
<dbReference type="GO" id="GO:0008982">
    <property type="term" value="F:protein-N(PI)-phosphohistidine-sugar phosphotransferase activity"/>
    <property type="evidence" value="ECO:0007669"/>
    <property type="project" value="InterPro"/>
</dbReference>
<evidence type="ECO:0000313" key="9">
    <source>
        <dbReference type="EMBL" id="RNB90388.1"/>
    </source>
</evidence>
<dbReference type="InterPro" id="IPR036667">
    <property type="entry name" value="PTS_IIB_sorbose-sp_sf"/>
</dbReference>
<evidence type="ECO:0000259" key="8">
    <source>
        <dbReference type="PROSITE" id="PS51101"/>
    </source>
</evidence>
<keyword evidence="7" id="KW-0418">Kinase</keyword>
<keyword evidence="5" id="KW-0808">Transferase</keyword>
<proteinExistence type="predicted"/>
<sequence length="157" mass="17109">MIKLVRIDDRLIHGQVAFAWSKQLDVNCILVANNAVIQDELKKMTLNLAKPPGVKLILLSVNDAIAFLSSEESAKYSILVLVDNAADSLQLAEGVEEIKSINVGGMRMAKGKRMISSAVAVDEADINVFQSLLQIGVEVEVRQVPTEKKKPISELLA</sequence>
<evidence type="ECO:0000256" key="5">
    <source>
        <dbReference type="ARBA" id="ARBA00022679"/>
    </source>
</evidence>
<comment type="caution">
    <text evidence="9">The sequence shown here is derived from an EMBL/GenBank/DDBJ whole genome shotgun (WGS) entry which is preliminary data.</text>
</comment>
<evidence type="ECO:0000256" key="3">
    <source>
        <dbReference type="ARBA" id="ARBA00022490"/>
    </source>
</evidence>
<comment type="subcellular location">
    <subcellularLocation>
        <location evidence="1">Cytoplasm</location>
    </subcellularLocation>
</comment>
<feature type="domain" description="PTS EIIB type-4" evidence="8">
    <location>
        <begin position="1"/>
        <end position="157"/>
    </location>
</feature>